<gene>
    <name evidence="1" type="ORF">ACFSUO_11230</name>
</gene>
<proteinExistence type="predicted"/>
<dbReference type="EMBL" id="JBHUNA010000024">
    <property type="protein sequence ID" value="MFD2761524.1"/>
    <property type="molecule type" value="Genomic_DNA"/>
</dbReference>
<accession>A0ABW5VAE1</accession>
<evidence type="ECO:0000313" key="1">
    <source>
        <dbReference type="EMBL" id="MFD2761524.1"/>
    </source>
</evidence>
<sequence>MGVYIFMDILPDNIGKKEWERVYQESLDLINAYPFMDSTIDNETYGVPWRYVHRPKEEEIEIGYNKEFHLGWHVFGDYNTMLSAESFSLFRNIESYREEINTNEHSDDILAALINQKVFHNQEKFRIPVNSTRVFDGKTQGLPYHIYLLAVACLLESRFPKQVAVQGDISIGQMKKAIDWANTILHKPIQLTERVNNKRLLDRIRDIVRNDVTALKSFMRLIMHENNFALGEFVRDQFCPSTISAYYTERFNEYDVNMAGFHDLLSSFFNLGFGIETACDIGVLDPDGCRYNAKDFAETVLSMGWIGGENYAENVMPLAHNDPESEEPETVHSQFGKALIKMSGFQEHIKSNLSLDDVGAILQSKLGHLVEIEPLLNHEKNENDRELDTTAELFSRLMEDTAEERSESPEYTIDDPDYLILWKKEDHLHPRIEDGIKRLKEFISEFIKNNSDLFDEFHRNTDREKIQKLIKANTYFHIRKETWDYYIENLYQTDMINAVLCILGIKAEEISINRFCKAVVNNVDLLQEYILNPKS</sequence>
<protein>
    <submittedName>
        <fullName evidence="1">Uncharacterized protein</fullName>
    </submittedName>
</protein>
<organism evidence="1 2">
    <name type="scientific">Lentibacillus juripiscarius</name>
    <dbReference type="NCBI Taxonomy" id="257446"/>
    <lineage>
        <taxon>Bacteria</taxon>
        <taxon>Bacillati</taxon>
        <taxon>Bacillota</taxon>
        <taxon>Bacilli</taxon>
        <taxon>Bacillales</taxon>
        <taxon>Bacillaceae</taxon>
        <taxon>Lentibacillus</taxon>
    </lineage>
</organism>
<reference evidence="2" key="1">
    <citation type="journal article" date="2019" name="Int. J. Syst. Evol. Microbiol.">
        <title>The Global Catalogue of Microorganisms (GCM) 10K type strain sequencing project: providing services to taxonomists for standard genome sequencing and annotation.</title>
        <authorList>
            <consortium name="The Broad Institute Genomics Platform"/>
            <consortium name="The Broad Institute Genome Sequencing Center for Infectious Disease"/>
            <person name="Wu L."/>
            <person name="Ma J."/>
        </authorList>
    </citation>
    <scope>NUCLEOTIDE SEQUENCE [LARGE SCALE GENOMIC DNA]</scope>
    <source>
        <strain evidence="2">TISTR 1535</strain>
    </source>
</reference>
<dbReference type="RefSeq" id="WP_382394110.1">
    <property type="nucleotide sequence ID" value="NZ_JBHUNA010000024.1"/>
</dbReference>
<name>A0ABW5VAE1_9BACI</name>
<evidence type="ECO:0000313" key="2">
    <source>
        <dbReference type="Proteomes" id="UP001597502"/>
    </source>
</evidence>
<dbReference type="Proteomes" id="UP001597502">
    <property type="component" value="Unassembled WGS sequence"/>
</dbReference>
<keyword evidence="2" id="KW-1185">Reference proteome</keyword>
<comment type="caution">
    <text evidence="1">The sequence shown here is derived from an EMBL/GenBank/DDBJ whole genome shotgun (WGS) entry which is preliminary data.</text>
</comment>